<dbReference type="PANTHER" id="PTHR36927:SF4">
    <property type="entry name" value="BLR5718 PROTEIN"/>
    <property type="match status" value="1"/>
</dbReference>
<keyword evidence="1" id="KW-0812">Transmembrane</keyword>
<dbReference type="RefSeq" id="WP_364445168.1">
    <property type="nucleotide sequence ID" value="NZ_JBFARM010000002.1"/>
</dbReference>
<evidence type="ECO:0000259" key="2">
    <source>
        <dbReference type="Pfam" id="PF01757"/>
    </source>
</evidence>
<keyword evidence="3" id="KW-0012">Acyltransferase</keyword>
<dbReference type="Pfam" id="PF01757">
    <property type="entry name" value="Acyl_transf_3"/>
    <property type="match status" value="1"/>
</dbReference>
<accession>A0ABV3GWR9</accession>
<dbReference type="Proteomes" id="UP001552427">
    <property type="component" value="Unassembled WGS sequence"/>
</dbReference>
<dbReference type="InterPro" id="IPR002656">
    <property type="entry name" value="Acyl_transf_3_dom"/>
</dbReference>
<keyword evidence="4" id="KW-1185">Reference proteome</keyword>
<keyword evidence="3" id="KW-0808">Transferase</keyword>
<organism evidence="3 4">
    <name type="scientific">Nonomuraea bangladeshensis</name>
    <dbReference type="NCBI Taxonomy" id="404385"/>
    <lineage>
        <taxon>Bacteria</taxon>
        <taxon>Bacillati</taxon>
        <taxon>Actinomycetota</taxon>
        <taxon>Actinomycetes</taxon>
        <taxon>Streptosporangiales</taxon>
        <taxon>Streptosporangiaceae</taxon>
        <taxon>Nonomuraea</taxon>
    </lineage>
</organism>
<dbReference type="PANTHER" id="PTHR36927">
    <property type="entry name" value="BLR4337 PROTEIN"/>
    <property type="match status" value="1"/>
</dbReference>
<feature type="transmembrane region" description="Helical" evidence="1">
    <location>
        <begin position="55"/>
        <end position="78"/>
    </location>
</feature>
<gene>
    <name evidence="3" type="ORF">AB0K40_04440</name>
</gene>
<keyword evidence="1" id="KW-1133">Transmembrane helix</keyword>
<sequence length="146" mass="16381">MKTEATGTTGTRILALDNLRVALTALVVVHHAAITYSHIPLWYYSEPAQDPSGFLLDVLLVVNQAFFMGFFFLISGLFTPGSYDRKGAGRFLVDRLLRLGVPLLAYVVLLRPLVVLGHYLQDPDVPYWQHYLDTLDAGPMWFAEVL</sequence>
<dbReference type="GO" id="GO:0016746">
    <property type="term" value="F:acyltransferase activity"/>
    <property type="evidence" value="ECO:0007669"/>
    <property type="project" value="UniProtKB-KW"/>
</dbReference>
<feature type="transmembrane region" description="Helical" evidence="1">
    <location>
        <begin position="99"/>
        <end position="120"/>
    </location>
</feature>
<protein>
    <submittedName>
        <fullName evidence="3">Acyltransferase family protein</fullName>
    </submittedName>
</protein>
<dbReference type="InterPro" id="IPR050623">
    <property type="entry name" value="Glucan_succinyl_AcylTrfase"/>
</dbReference>
<evidence type="ECO:0000313" key="4">
    <source>
        <dbReference type="Proteomes" id="UP001552427"/>
    </source>
</evidence>
<evidence type="ECO:0000256" key="1">
    <source>
        <dbReference type="SAM" id="Phobius"/>
    </source>
</evidence>
<name>A0ABV3GWR9_9ACTN</name>
<feature type="non-terminal residue" evidence="3">
    <location>
        <position position="146"/>
    </location>
</feature>
<evidence type="ECO:0000313" key="3">
    <source>
        <dbReference type="EMBL" id="MEV4284730.1"/>
    </source>
</evidence>
<feature type="transmembrane region" description="Helical" evidence="1">
    <location>
        <begin position="21"/>
        <end position="43"/>
    </location>
</feature>
<feature type="domain" description="Acyltransferase 3" evidence="2">
    <location>
        <begin position="14"/>
        <end position="146"/>
    </location>
</feature>
<reference evidence="3 4" key="1">
    <citation type="submission" date="2024-06" db="EMBL/GenBank/DDBJ databases">
        <title>The Natural Products Discovery Center: Release of the First 8490 Sequenced Strains for Exploring Actinobacteria Biosynthetic Diversity.</title>
        <authorList>
            <person name="Kalkreuter E."/>
            <person name="Kautsar S.A."/>
            <person name="Yang D."/>
            <person name="Bader C.D."/>
            <person name="Teijaro C.N."/>
            <person name="Fluegel L."/>
            <person name="Davis C.M."/>
            <person name="Simpson J.R."/>
            <person name="Lauterbach L."/>
            <person name="Steele A.D."/>
            <person name="Gui C."/>
            <person name="Meng S."/>
            <person name="Li G."/>
            <person name="Viehrig K."/>
            <person name="Ye F."/>
            <person name="Su P."/>
            <person name="Kiefer A.F."/>
            <person name="Nichols A."/>
            <person name="Cepeda A.J."/>
            <person name="Yan W."/>
            <person name="Fan B."/>
            <person name="Jiang Y."/>
            <person name="Adhikari A."/>
            <person name="Zheng C.-J."/>
            <person name="Schuster L."/>
            <person name="Cowan T.M."/>
            <person name="Smanski M.J."/>
            <person name="Chevrette M.G."/>
            <person name="De Carvalho L.P.S."/>
            <person name="Shen B."/>
        </authorList>
    </citation>
    <scope>NUCLEOTIDE SEQUENCE [LARGE SCALE GENOMIC DNA]</scope>
    <source>
        <strain evidence="3 4">NPDC049574</strain>
    </source>
</reference>
<dbReference type="EMBL" id="JBFARM010000002">
    <property type="protein sequence ID" value="MEV4284730.1"/>
    <property type="molecule type" value="Genomic_DNA"/>
</dbReference>
<keyword evidence="1" id="KW-0472">Membrane</keyword>
<proteinExistence type="predicted"/>
<comment type="caution">
    <text evidence="3">The sequence shown here is derived from an EMBL/GenBank/DDBJ whole genome shotgun (WGS) entry which is preliminary data.</text>
</comment>